<organism evidence="1 2">
    <name type="scientific">Saccharothrix coeruleofusca</name>
    <dbReference type="NCBI Taxonomy" id="33919"/>
    <lineage>
        <taxon>Bacteria</taxon>
        <taxon>Bacillati</taxon>
        <taxon>Actinomycetota</taxon>
        <taxon>Actinomycetes</taxon>
        <taxon>Pseudonocardiales</taxon>
        <taxon>Pseudonocardiaceae</taxon>
        <taxon>Saccharothrix</taxon>
    </lineage>
</organism>
<evidence type="ECO:0000313" key="1">
    <source>
        <dbReference type="EMBL" id="GGP65888.1"/>
    </source>
</evidence>
<proteinExistence type="predicted"/>
<protein>
    <submittedName>
        <fullName evidence="1">Uncharacterized protein</fullName>
    </submittedName>
</protein>
<dbReference type="AlphaFoldDB" id="A0A918AP68"/>
<keyword evidence="2" id="KW-1185">Reference proteome</keyword>
<dbReference type="Proteomes" id="UP000639606">
    <property type="component" value="Unassembled WGS sequence"/>
</dbReference>
<sequence>MVPRGRAGGEALARLPRASGGRWNSLASGFSSASFPHERDGPAAKALTDTETRFSPRERGWSLFDGRRPVSRRIFSRELGGPWWWSLARWIDWSFPRKWVRAVPLRA</sequence>
<reference evidence="1" key="2">
    <citation type="submission" date="2020-09" db="EMBL/GenBank/DDBJ databases">
        <authorList>
            <person name="Sun Q."/>
            <person name="Ohkuma M."/>
        </authorList>
    </citation>
    <scope>NUCLEOTIDE SEQUENCE</scope>
    <source>
        <strain evidence="1">JCM 3313</strain>
    </source>
</reference>
<evidence type="ECO:0000313" key="2">
    <source>
        <dbReference type="Proteomes" id="UP000639606"/>
    </source>
</evidence>
<reference evidence="1" key="1">
    <citation type="journal article" date="2014" name="Int. J. Syst. Evol. Microbiol.">
        <title>Complete genome sequence of Corynebacterium casei LMG S-19264T (=DSM 44701T), isolated from a smear-ripened cheese.</title>
        <authorList>
            <consortium name="US DOE Joint Genome Institute (JGI-PGF)"/>
            <person name="Walter F."/>
            <person name="Albersmeier A."/>
            <person name="Kalinowski J."/>
            <person name="Ruckert C."/>
        </authorList>
    </citation>
    <scope>NUCLEOTIDE SEQUENCE</scope>
    <source>
        <strain evidence="1">JCM 3313</strain>
    </source>
</reference>
<accession>A0A918AP68</accession>
<gene>
    <name evidence="1" type="ORF">GCM10010185_43080</name>
</gene>
<name>A0A918AP68_9PSEU</name>
<dbReference type="EMBL" id="BMRG01000009">
    <property type="protein sequence ID" value="GGP65888.1"/>
    <property type="molecule type" value="Genomic_DNA"/>
</dbReference>
<comment type="caution">
    <text evidence="1">The sequence shown here is derived from an EMBL/GenBank/DDBJ whole genome shotgun (WGS) entry which is preliminary data.</text>
</comment>